<feature type="domain" description="PARG catalytic Macro" evidence="1">
    <location>
        <begin position="244"/>
        <end position="430"/>
    </location>
</feature>
<evidence type="ECO:0000313" key="3">
    <source>
        <dbReference type="Proteomes" id="UP001313282"/>
    </source>
</evidence>
<dbReference type="EMBL" id="JAVHNR010000001">
    <property type="protein sequence ID" value="KAK6357448.1"/>
    <property type="molecule type" value="Genomic_DNA"/>
</dbReference>
<dbReference type="InterPro" id="IPR046372">
    <property type="entry name" value="PARG_cat_C"/>
</dbReference>
<dbReference type="AlphaFoldDB" id="A0AAN8RNN3"/>
<evidence type="ECO:0000259" key="1">
    <source>
        <dbReference type="Pfam" id="PF05028"/>
    </source>
</evidence>
<proteinExistence type="predicted"/>
<comment type="caution">
    <text evidence="2">The sequence shown here is derived from an EMBL/GenBank/DDBJ whole genome shotgun (WGS) entry which is preliminary data.</text>
</comment>
<name>A0AAN8RNN3_9PEZI</name>
<dbReference type="GO" id="GO:0005737">
    <property type="term" value="C:cytoplasm"/>
    <property type="evidence" value="ECO:0007669"/>
    <property type="project" value="TreeGrafter"/>
</dbReference>
<accession>A0AAN8RNN3</accession>
<keyword evidence="3" id="KW-1185">Reference proteome</keyword>
<dbReference type="GO" id="GO:0005975">
    <property type="term" value="P:carbohydrate metabolic process"/>
    <property type="evidence" value="ECO:0007669"/>
    <property type="project" value="InterPro"/>
</dbReference>
<organism evidence="2 3">
    <name type="scientific">Orbilia javanica</name>
    <dbReference type="NCBI Taxonomy" id="47235"/>
    <lineage>
        <taxon>Eukaryota</taxon>
        <taxon>Fungi</taxon>
        <taxon>Dikarya</taxon>
        <taxon>Ascomycota</taxon>
        <taxon>Pezizomycotina</taxon>
        <taxon>Orbiliomycetes</taxon>
        <taxon>Orbiliales</taxon>
        <taxon>Orbiliaceae</taxon>
        <taxon>Orbilia</taxon>
    </lineage>
</organism>
<protein>
    <recommendedName>
        <fullName evidence="1">PARG catalytic Macro domain-containing protein</fullName>
    </recommendedName>
</protein>
<dbReference type="Proteomes" id="UP001313282">
    <property type="component" value="Unassembled WGS sequence"/>
</dbReference>
<gene>
    <name evidence="2" type="ORF">TWF718_001759</name>
</gene>
<dbReference type="InterPro" id="IPR007724">
    <property type="entry name" value="Poly_GlycHdrlase"/>
</dbReference>
<dbReference type="PANTHER" id="PTHR12837:SF0">
    <property type="entry name" value="POLY(ADP-RIBOSE) GLYCOHYDROLASE"/>
    <property type="match status" value="1"/>
</dbReference>
<dbReference type="GO" id="GO:0009225">
    <property type="term" value="P:nucleotide-sugar metabolic process"/>
    <property type="evidence" value="ECO:0007669"/>
    <property type="project" value="TreeGrafter"/>
</dbReference>
<dbReference type="GO" id="GO:0005634">
    <property type="term" value="C:nucleus"/>
    <property type="evidence" value="ECO:0007669"/>
    <property type="project" value="TreeGrafter"/>
</dbReference>
<dbReference type="PANTHER" id="PTHR12837">
    <property type="entry name" value="POLY ADP-RIBOSE GLYCOHYDROLASE"/>
    <property type="match status" value="1"/>
</dbReference>
<evidence type="ECO:0000313" key="2">
    <source>
        <dbReference type="EMBL" id="KAK6357448.1"/>
    </source>
</evidence>
<dbReference type="GO" id="GO:0004649">
    <property type="term" value="F:poly(ADP-ribose) glycohydrolase activity"/>
    <property type="evidence" value="ECO:0007669"/>
    <property type="project" value="InterPro"/>
</dbReference>
<dbReference type="Pfam" id="PF05028">
    <property type="entry name" value="PARG_cat_C"/>
    <property type="match status" value="1"/>
</dbReference>
<reference evidence="2 3" key="1">
    <citation type="submission" date="2019-10" db="EMBL/GenBank/DDBJ databases">
        <authorList>
            <person name="Palmer J.M."/>
        </authorList>
    </citation>
    <scope>NUCLEOTIDE SEQUENCE [LARGE SCALE GENOMIC DNA]</scope>
    <source>
        <strain evidence="2 3">TWF718</strain>
    </source>
</reference>
<dbReference type="GO" id="GO:1990966">
    <property type="term" value="P:ATP generation from poly-ADP-D-ribose"/>
    <property type="evidence" value="ECO:0007669"/>
    <property type="project" value="TreeGrafter"/>
</dbReference>
<dbReference type="GO" id="GO:0006282">
    <property type="term" value="P:regulation of DNA repair"/>
    <property type="evidence" value="ECO:0007669"/>
    <property type="project" value="InterPro"/>
</dbReference>
<sequence>MMAVVDVEASELEPLLLPNHPSFTTDDPLGLIDAEEYPTPVYPILESQLFHRFEPTSQVIPPEFISSEFTSVISDLSYSLHNRPDPNLNILRRCINSRPDAAACIRSIIHSASNLPSLFPNCSLEPLNPGGKRTYTKAHLLSILSHQALLTLPCPKWNDWGGVNLTSWYSDADGNSEPKTTYTNITLDHFNKSIAPSHSQGFTFHLCHSKTPPSFTTKAKLIPLKILELLNEEDFPVTTLLTDNTHTTYIISSHRLIGHGPSATQEERILASIPELLPVSTFTPPLKENTALAVTASLENGFTPTAIFTGHGRTARKDQKYDREDYQGENTENRIRANTFLFLNATELDTTEIAETEDGTRVLPDFLPGVLEKDMLKSYTGFHGVFDSQTRKEGKNQRIIATPWGSGAFGGDIRVKLLILWAAASFAAAELEEGQETGLVFLVKQFVIDTKEVRWKEMLKKIQDSEVGADDVWRALLEVGENGASNSNVFEAIVDSLGLERPHGI</sequence>